<organism evidence="2">
    <name type="scientific">Kitasatospora sp. CMC57</name>
    <dbReference type="NCBI Taxonomy" id="3231513"/>
    <lineage>
        <taxon>Bacteria</taxon>
        <taxon>Bacillati</taxon>
        <taxon>Actinomycetota</taxon>
        <taxon>Actinomycetes</taxon>
        <taxon>Kitasatosporales</taxon>
        <taxon>Streptomycetaceae</taxon>
        <taxon>Kitasatospora</taxon>
    </lineage>
</organism>
<dbReference type="EMBL" id="AP035881">
    <property type="protein sequence ID" value="BFP43908.1"/>
    <property type="molecule type" value="Genomic_DNA"/>
</dbReference>
<proteinExistence type="predicted"/>
<accession>A0AB33JVZ8</accession>
<feature type="region of interest" description="Disordered" evidence="1">
    <location>
        <begin position="1"/>
        <end position="21"/>
    </location>
</feature>
<dbReference type="AlphaFoldDB" id="A0AB33JVZ8"/>
<evidence type="ECO:0000313" key="2">
    <source>
        <dbReference type="EMBL" id="BFP43908.1"/>
    </source>
</evidence>
<reference evidence="2" key="1">
    <citation type="submission" date="2024-07" db="EMBL/GenBank/DDBJ databases">
        <title>Complete genome sequences of cellulolytic bacteria, Kitasatospora sp. CMC57 and Streptomyces sp. CMC78, isolated from Japanese agricultural soil.</title>
        <authorList>
            <person name="Hashimoto T."/>
            <person name="Ito M."/>
            <person name="Iwamoto M."/>
            <person name="Fukahori D."/>
            <person name="Shoda T."/>
            <person name="Sakoda M."/>
            <person name="Morohoshi T."/>
            <person name="Mitsuboshi M."/>
            <person name="Nishizawa T."/>
        </authorList>
    </citation>
    <scope>NUCLEOTIDE SEQUENCE</scope>
    <source>
        <strain evidence="2">CMC57</strain>
    </source>
</reference>
<sequence length="85" mass="9173">MSRAGQHRRSRTHVPSDCEALTVNEQDTANFQRLLDRLAGYFEADAGTVRSGDPLRTERTLPTSQLTATADQAAATAAYSVLPAP</sequence>
<feature type="compositionally biased region" description="Basic residues" evidence="1">
    <location>
        <begin position="1"/>
        <end position="12"/>
    </location>
</feature>
<name>A0AB33JVZ8_9ACTN</name>
<protein>
    <submittedName>
        <fullName evidence="2">Uncharacterized protein</fullName>
    </submittedName>
</protein>
<gene>
    <name evidence="2" type="ORF">KCMC57_02760</name>
</gene>
<evidence type="ECO:0000256" key="1">
    <source>
        <dbReference type="SAM" id="MobiDB-lite"/>
    </source>
</evidence>